<dbReference type="Proteomes" id="UP000318590">
    <property type="component" value="Unassembled WGS sequence"/>
</dbReference>
<gene>
    <name evidence="3" type="ORF">FEV53_04165</name>
</gene>
<protein>
    <submittedName>
        <fullName evidence="3">Amidohydrolase</fullName>
    </submittedName>
</protein>
<dbReference type="OrthoDB" id="9811121at2"/>
<evidence type="ECO:0000256" key="1">
    <source>
        <dbReference type="ARBA" id="ARBA00022801"/>
    </source>
</evidence>
<accession>A0A547Q8B1</accession>
<organism evidence="3 4">
    <name type="scientific">Palleronia caenipelagi</name>
    <dbReference type="NCBI Taxonomy" id="2489174"/>
    <lineage>
        <taxon>Bacteria</taxon>
        <taxon>Pseudomonadati</taxon>
        <taxon>Pseudomonadota</taxon>
        <taxon>Alphaproteobacteria</taxon>
        <taxon>Rhodobacterales</taxon>
        <taxon>Roseobacteraceae</taxon>
        <taxon>Palleronia</taxon>
    </lineage>
</organism>
<comment type="caution">
    <text evidence="3">The sequence shown here is derived from an EMBL/GenBank/DDBJ whole genome shotgun (WGS) entry which is preliminary data.</text>
</comment>
<evidence type="ECO:0000259" key="2">
    <source>
        <dbReference type="PROSITE" id="PS50263"/>
    </source>
</evidence>
<feature type="domain" description="CN hydrolase" evidence="2">
    <location>
        <begin position="6"/>
        <end position="257"/>
    </location>
</feature>
<reference evidence="3 4" key="1">
    <citation type="submission" date="2019-06" db="EMBL/GenBank/DDBJ databases">
        <title>Paenimaribius caenipelagi gen. nov., sp. nov., isolated from a tidal flat.</title>
        <authorList>
            <person name="Yoon J.-H."/>
        </authorList>
    </citation>
    <scope>NUCLEOTIDE SEQUENCE [LARGE SCALE GENOMIC DNA]</scope>
    <source>
        <strain evidence="3 4">JBTF-M29</strain>
    </source>
</reference>
<dbReference type="EMBL" id="VFSV01000005">
    <property type="protein sequence ID" value="TRD22618.1"/>
    <property type="molecule type" value="Genomic_DNA"/>
</dbReference>
<dbReference type="GO" id="GO:0016811">
    <property type="term" value="F:hydrolase activity, acting on carbon-nitrogen (but not peptide) bonds, in linear amides"/>
    <property type="evidence" value="ECO:0007669"/>
    <property type="project" value="TreeGrafter"/>
</dbReference>
<dbReference type="AlphaFoldDB" id="A0A547Q8B1"/>
<keyword evidence="4" id="KW-1185">Reference proteome</keyword>
<dbReference type="PROSITE" id="PS50263">
    <property type="entry name" value="CN_HYDROLASE"/>
    <property type="match status" value="1"/>
</dbReference>
<dbReference type="InterPro" id="IPR050345">
    <property type="entry name" value="Aliph_Amidase/BUP"/>
</dbReference>
<keyword evidence="1 3" id="KW-0378">Hydrolase</keyword>
<dbReference type="InterPro" id="IPR036526">
    <property type="entry name" value="C-N_Hydrolase_sf"/>
</dbReference>
<sequence>MDARSVRIAAAAWPLDWHADATSYAAKLDRWISGTQADLLVFPEYAGIEASLTARPPADTPEDWLTHAAAAAGPALDVHRTLARSHGKHILMGSLPVAEAGRFVNRAYLIAPDGSYVWNDKQIPTPWERRHTTLASGDPLLVSDTAWGRIGVLICHDGEFPELSAALDCDILLIPACTDGPHGAARVRNAARARALEGCCITVLSQTVGPLSDCCFLDENHGRAGIYGPPDRGFPPTGILNESLPNTPGWAEAEVPLAQLRRLRDGQGEVHLPLDRPAAIARAGLGRSADISG</sequence>
<dbReference type="PANTHER" id="PTHR43674">
    <property type="entry name" value="NITRILASE C965.09-RELATED"/>
    <property type="match status" value="1"/>
</dbReference>
<dbReference type="PANTHER" id="PTHR43674:SF16">
    <property type="entry name" value="CARBON-NITROGEN FAMILY, PUTATIVE (AFU_ORTHOLOGUE AFUA_5G02350)-RELATED"/>
    <property type="match status" value="1"/>
</dbReference>
<dbReference type="SUPFAM" id="SSF56317">
    <property type="entry name" value="Carbon-nitrogen hydrolase"/>
    <property type="match status" value="1"/>
</dbReference>
<dbReference type="InterPro" id="IPR003010">
    <property type="entry name" value="C-N_Hydrolase"/>
</dbReference>
<dbReference type="Pfam" id="PF00795">
    <property type="entry name" value="CN_hydrolase"/>
    <property type="match status" value="1"/>
</dbReference>
<dbReference type="Gene3D" id="3.60.110.10">
    <property type="entry name" value="Carbon-nitrogen hydrolase"/>
    <property type="match status" value="1"/>
</dbReference>
<evidence type="ECO:0000313" key="4">
    <source>
        <dbReference type="Proteomes" id="UP000318590"/>
    </source>
</evidence>
<proteinExistence type="predicted"/>
<name>A0A547Q8B1_9RHOB</name>
<evidence type="ECO:0000313" key="3">
    <source>
        <dbReference type="EMBL" id="TRD22618.1"/>
    </source>
</evidence>